<keyword evidence="2" id="KW-1185">Reference proteome</keyword>
<reference evidence="2" key="1">
    <citation type="journal article" date="2018" name="BMC Genomics">
        <title>Genomic insights into host adaptation between the wheat stripe rust pathogen (Puccinia striiformis f. sp. tritici) and the barley stripe rust pathogen (Puccinia striiformis f. sp. hordei).</title>
        <authorList>
            <person name="Xia C."/>
            <person name="Wang M."/>
            <person name="Yin C."/>
            <person name="Cornejo O.E."/>
            <person name="Hulbert S.H."/>
            <person name="Chen X."/>
        </authorList>
    </citation>
    <scope>NUCLEOTIDE SEQUENCE [LARGE SCALE GENOMIC DNA]</scope>
    <source>
        <strain evidence="2">93-210</strain>
    </source>
</reference>
<gene>
    <name evidence="1" type="ORF">MJO28_013792</name>
</gene>
<accession>A0ACC0DVZ4</accession>
<evidence type="ECO:0000313" key="1">
    <source>
        <dbReference type="EMBL" id="KAI7940140.1"/>
    </source>
</evidence>
<organism evidence="1 2">
    <name type="scientific">Puccinia striiformis f. sp. tritici</name>
    <dbReference type="NCBI Taxonomy" id="168172"/>
    <lineage>
        <taxon>Eukaryota</taxon>
        <taxon>Fungi</taxon>
        <taxon>Dikarya</taxon>
        <taxon>Basidiomycota</taxon>
        <taxon>Pucciniomycotina</taxon>
        <taxon>Pucciniomycetes</taxon>
        <taxon>Pucciniales</taxon>
        <taxon>Pucciniaceae</taxon>
        <taxon>Puccinia</taxon>
    </lineage>
</organism>
<name>A0ACC0DVZ4_9BASI</name>
<sequence length="643" mass="69804">MILVQAQVLTGHNTSPRLNANEKNQVFLIPSFRTQTFCFPLLLVPSRMPSTVQAWIQTDPHLTSSWDHPGTVALPDFHGTELAILGNKPTGRIFSVRILSSWFSKNLPGILSLVVHSTATIFPALSAWCGHFGMLSLNKKLAGLRPPFSTIKGEFQVNMSNTSVHNPSIYTISTDYPPTSSFNEDGDSLSFGSIQTPPFLRDMVQDVLGGSLNAHYTPSNHASSVYGSQPEIFSQHAVPTPIMADHLNDVNNLLRESYANRGDRVSASDRPLPVFNAHLLDNYTPPANPGPLFVPNTPPYTPGYDLAANLTGFARSSNDDDVYWLDPFPQTIRLDAGPFDKIPNPVHSTNPSEVDQLAGSTSSLSSGLGPLAPPNSRDPFVLNAPKDEIPSLFGVSSMIDDVSVASGGPPSSSFPDDPRDLTYSPPKAATARSKRRACSSNHRQTKPKFATTQARDARGRFKSASSIKRAPKASVVSLRGSATLPPDISPVMSELDASHSVVMETAMNPFQNTVGTSASGARPFVFDHPNPFDPSLTPAPVGALALSPTTLPPGLIDLPSDNPRVRFRASFQHLYGILGPLLAELSYPRENLPRVLEISQTLYEAQEWYLESVHFYPDVTGSVFWETPGQVQAKKNEEGFESD</sequence>
<reference evidence="1 2" key="3">
    <citation type="journal article" date="2022" name="Microbiol. Spectr.">
        <title>Folding features and dynamics of 3D genome architecture in plant fungal pathogens.</title>
        <authorList>
            <person name="Xia C."/>
        </authorList>
    </citation>
    <scope>NUCLEOTIDE SEQUENCE [LARGE SCALE GENOMIC DNA]</scope>
    <source>
        <strain evidence="1 2">93-210</strain>
    </source>
</reference>
<dbReference type="EMBL" id="CM045878">
    <property type="protein sequence ID" value="KAI7940140.1"/>
    <property type="molecule type" value="Genomic_DNA"/>
</dbReference>
<evidence type="ECO:0000313" key="2">
    <source>
        <dbReference type="Proteomes" id="UP001060170"/>
    </source>
</evidence>
<reference evidence="2" key="2">
    <citation type="journal article" date="2018" name="Mol. Plant Microbe Interact.">
        <title>Genome sequence resources for the wheat stripe rust pathogen (Puccinia striiformis f. sp. tritici) and the barley stripe rust pathogen (Puccinia striiformis f. sp. hordei).</title>
        <authorList>
            <person name="Xia C."/>
            <person name="Wang M."/>
            <person name="Yin C."/>
            <person name="Cornejo O.E."/>
            <person name="Hulbert S.H."/>
            <person name="Chen X."/>
        </authorList>
    </citation>
    <scope>NUCLEOTIDE SEQUENCE [LARGE SCALE GENOMIC DNA]</scope>
    <source>
        <strain evidence="2">93-210</strain>
    </source>
</reference>
<proteinExistence type="predicted"/>
<protein>
    <submittedName>
        <fullName evidence="1">Uncharacterized protein</fullName>
    </submittedName>
</protein>
<comment type="caution">
    <text evidence="1">The sequence shown here is derived from an EMBL/GenBank/DDBJ whole genome shotgun (WGS) entry which is preliminary data.</text>
</comment>
<dbReference type="Proteomes" id="UP001060170">
    <property type="component" value="Chromosome 14"/>
</dbReference>